<dbReference type="Gene3D" id="1.10.10.10">
    <property type="entry name" value="Winged helix-like DNA-binding domain superfamily/Winged helix DNA-binding domain"/>
    <property type="match status" value="1"/>
</dbReference>
<dbReference type="GO" id="GO:0003677">
    <property type="term" value="F:DNA binding"/>
    <property type="evidence" value="ECO:0007669"/>
    <property type="project" value="UniProtKB-KW"/>
</dbReference>
<dbReference type="SUPFAM" id="SSF46785">
    <property type="entry name" value="Winged helix' DNA-binding domain"/>
    <property type="match status" value="1"/>
</dbReference>
<dbReference type="PROSITE" id="PS50995">
    <property type="entry name" value="HTH_MARR_2"/>
    <property type="match status" value="1"/>
</dbReference>
<dbReference type="InterPro" id="IPR036388">
    <property type="entry name" value="WH-like_DNA-bd_sf"/>
</dbReference>
<evidence type="ECO:0000256" key="2">
    <source>
        <dbReference type="ARBA" id="ARBA00023125"/>
    </source>
</evidence>
<dbReference type="EMBL" id="JAGGJX010000001">
    <property type="protein sequence ID" value="MBP1854423.1"/>
    <property type="molecule type" value="Genomic_DNA"/>
</dbReference>
<organism evidence="5 6">
    <name type="scientific">Metaclostridioides mangenotii</name>
    <dbReference type="NCBI Taxonomy" id="1540"/>
    <lineage>
        <taxon>Bacteria</taxon>
        <taxon>Bacillati</taxon>
        <taxon>Bacillota</taxon>
        <taxon>Clostridia</taxon>
        <taxon>Peptostreptococcales</taxon>
        <taxon>Peptostreptococcaceae</taxon>
        <taxon>Metaclostridioides</taxon>
    </lineage>
</organism>
<accession>A0ABS4E938</accession>
<evidence type="ECO:0000256" key="1">
    <source>
        <dbReference type="ARBA" id="ARBA00023015"/>
    </source>
</evidence>
<evidence type="ECO:0000256" key="3">
    <source>
        <dbReference type="ARBA" id="ARBA00023163"/>
    </source>
</evidence>
<dbReference type="InterPro" id="IPR000835">
    <property type="entry name" value="HTH_MarR-typ"/>
</dbReference>
<dbReference type="RefSeq" id="WP_209455944.1">
    <property type="nucleotide sequence ID" value="NZ_BAAACS010000017.1"/>
</dbReference>
<gene>
    <name evidence="5" type="ORF">J2Z43_000813</name>
</gene>
<dbReference type="PANTHER" id="PTHR35790:SF4">
    <property type="entry name" value="HTH-TYPE TRANSCRIPTIONAL REGULATOR PCHR"/>
    <property type="match status" value="1"/>
</dbReference>
<reference evidence="5 6" key="1">
    <citation type="submission" date="2021-03" db="EMBL/GenBank/DDBJ databases">
        <title>Genomic Encyclopedia of Type Strains, Phase IV (KMG-IV): sequencing the most valuable type-strain genomes for metagenomic binning, comparative biology and taxonomic classification.</title>
        <authorList>
            <person name="Goeker M."/>
        </authorList>
    </citation>
    <scope>NUCLEOTIDE SEQUENCE [LARGE SCALE GENOMIC DNA]</scope>
    <source>
        <strain evidence="5 6">DSM 1289</strain>
    </source>
</reference>
<comment type="caution">
    <text evidence="5">The sequence shown here is derived from an EMBL/GenBank/DDBJ whole genome shotgun (WGS) entry which is preliminary data.</text>
</comment>
<keyword evidence="6" id="KW-1185">Reference proteome</keyword>
<dbReference type="PANTHER" id="PTHR35790">
    <property type="entry name" value="HTH-TYPE TRANSCRIPTIONAL REGULATOR PCHR"/>
    <property type="match status" value="1"/>
</dbReference>
<protein>
    <submittedName>
        <fullName evidence="5">DNA-binding MarR family transcriptional regulator</fullName>
    </submittedName>
</protein>
<evidence type="ECO:0000313" key="6">
    <source>
        <dbReference type="Proteomes" id="UP000767291"/>
    </source>
</evidence>
<dbReference type="SMART" id="SM00347">
    <property type="entry name" value="HTH_MARR"/>
    <property type="match status" value="1"/>
</dbReference>
<dbReference type="InterPro" id="IPR036390">
    <property type="entry name" value="WH_DNA-bd_sf"/>
</dbReference>
<keyword evidence="1" id="KW-0805">Transcription regulation</keyword>
<evidence type="ECO:0000313" key="5">
    <source>
        <dbReference type="EMBL" id="MBP1854423.1"/>
    </source>
</evidence>
<proteinExistence type="predicted"/>
<feature type="domain" description="HTH marR-type" evidence="4">
    <location>
        <begin position="10"/>
        <end position="152"/>
    </location>
</feature>
<dbReference type="InterPro" id="IPR052067">
    <property type="entry name" value="Metal_resp_HTH_trans_reg"/>
</dbReference>
<dbReference type="Pfam" id="PF12802">
    <property type="entry name" value="MarR_2"/>
    <property type="match status" value="1"/>
</dbReference>
<keyword evidence="2 5" id="KW-0238">DNA-binding</keyword>
<sequence>MISINTEKVLASLFKFLRRREKTKEETKKVIQEISKKIDLENNLTLSEIQSVYHIGANNGINQSELSDLMLITRGATSKICKKLQSKELIALNCKRDNLKEFELTLTCKGENLFKLAAKRHEDEVRHKTQLFEKYTEEEREFIYKLFEDLAEKY</sequence>
<name>A0ABS4E938_9FIRM</name>
<dbReference type="Proteomes" id="UP000767291">
    <property type="component" value="Unassembled WGS sequence"/>
</dbReference>
<keyword evidence="3" id="KW-0804">Transcription</keyword>
<evidence type="ECO:0000259" key="4">
    <source>
        <dbReference type="PROSITE" id="PS50995"/>
    </source>
</evidence>